<dbReference type="GO" id="GO:0032259">
    <property type="term" value="P:methylation"/>
    <property type="evidence" value="ECO:0007669"/>
    <property type="project" value="UniProtKB-KW"/>
</dbReference>
<dbReference type="AlphaFoldDB" id="A0A7S2X7C8"/>
<dbReference type="GO" id="GO:0016274">
    <property type="term" value="F:protein-arginine N-methyltransferase activity"/>
    <property type="evidence" value="ECO:0007669"/>
    <property type="project" value="InterPro"/>
</dbReference>
<keyword evidence="2 4" id="KW-0808">Transferase</keyword>
<dbReference type="InterPro" id="IPR025799">
    <property type="entry name" value="Arg_MeTrfase"/>
</dbReference>
<keyword evidence="1 4" id="KW-0489">Methyltransferase</keyword>
<dbReference type="Gene3D" id="3.40.50.150">
    <property type="entry name" value="Vaccinia Virus protein VP39"/>
    <property type="match status" value="1"/>
</dbReference>
<dbReference type="Pfam" id="PF22528">
    <property type="entry name" value="PRMT_C"/>
    <property type="match status" value="1"/>
</dbReference>
<dbReference type="PANTHER" id="PTHR11006">
    <property type="entry name" value="PROTEIN ARGININE N-METHYLTRANSFERASE"/>
    <property type="match status" value="1"/>
</dbReference>
<dbReference type="PROSITE" id="PS51678">
    <property type="entry name" value="SAM_MT_PRMT"/>
    <property type="match status" value="1"/>
</dbReference>
<evidence type="ECO:0000256" key="3">
    <source>
        <dbReference type="ARBA" id="ARBA00022691"/>
    </source>
</evidence>
<sequence length="338" mass="38415">MGLMSLFSAEAGARKVYCIEGSQIASAAEEVIRRNGKSSVVTVIRGRIEEAVIPEGKVDVIISEWMGYFLHYEDMVPAILTFRDKYLSNDGGLMFPSHARMWASLYSDAKWYDARIRYWEDVYGFDYTPLISKVVEEQFMNPERQHLRDIGVVSEPNLLHSIDMYTATLDDVKDIRAIIDSKVTRNATIHGIAFWFDVLLEGDEHRVLLDTSPKAGYTSWSQVVWYVRDAFNVTRGQDVKGSFAMLRTERGEFDVAVRLISPSRVELEAFDQSPSTMFQNLYERLSFEHGIYEGDKGRFDWKKTGNGLVDIASRLQLGFIAAGVSAFAVGWMVGRCNY</sequence>
<reference evidence="6" key="1">
    <citation type="submission" date="2021-01" db="EMBL/GenBank/DDBJ databases">
        <authorList>
            <person name="Corre E."/>
            <person name="Pelletier E."/>
            <person name="Niang G."/>
            <person name="Scheremetjew M."/>
            <person name="Finn R."/>
            <person name="Kale V."/>
            <person name="Holt S."/>
            <person name="Cochrane G."/>
            <person name="Meng A."/>
            <person name="Brown T."/>
            <person name="Cohen L."/>
        </authorList>
    </citation>
    <scope>NUCLEOTIDE SEQUENCE</scope>
    <source>
        <strain evidence="6">CCMP622</strain>
    </source>
</reference>
<organism evidence="6">
    <name type="scientific">Lotharella oceanica</name>
    <dbReference type="NCBI Taxonomy" id="641309"/>
    <lineage>
        <taxon>Eukaryota</taxon>
        <taxon>Sar</taxon>
        <taxon>Rhizaria</taxon>
        <taxon>Cercozoa</taxon>
        <taxon>Chlorarachniophyceae</taxon>
        <taxon>Lotharella</taxon>
    </lineage>
</organism>
<feature type="domain" description="Protein arginine N-methyltransferase" evidence="5">
    <location>
        <begin position="98"/>
        <end position="250"/>
    </location>
</feature>
<dbReference type="CDD" id="cd02440">
    <property type="entry name" value="AdoMet_MTases"/>
    <property type="match status" value="1"/>
</dbReference>
<accession>A0A7S2X7C8</accession>
<evidence type="ECO:0000256" key="2">
    <source>
        <dbReference type="ARBA" id="ARBA00022679"/>
    </source>
</evidence>
<dbReference type="InterPro" id="IPR055135">
    <property type="entry name" value="PRMT_dom"/>
</dbReference>
<evidence type="ECO:0000256" key="1">
    <source>
        <dbReference type="ARBA" id="ARBA00022603"/>
    </source>
</evidence>
<evidence type="ECO:0000313" key="6">
    <source>
        <dbReference type="EMBL" id="CAD9744469.1"/>
    </source>
</evidence>
<protein>
    <recommendedName>
        <fullName evidence="5">Protein arginine N-methyltransferase domain-containing protein</fullName>
    </recommendedName>
</protein>
<dbReference type="GO" id="GO:0042054">
    <property type="term" value="F:histone methyltransferase activity"/>
    <property type="evidence" value="ECO:0007669"/>
    <property type="project" value="TreeGrafter"/>
</dbReference>
<evidence type="ECO:0000259" key="5">
    <source>
        <dbReference type="Pfam" id="PF22528"/>
    </source>
</evidence>
<dbReference type="Gene3D" id="2.70.160.11">
    <property type="entry name" value="Hnrnp arginine n-methyltransferase1"/>
    <property type="match status" value="1"/>
</dbReference>
<keyword evidence="3 4" id="KW-0949">S-adenosyl-L-methionine</keyword>
<proteinExistence type="predicted"/>
<dbReference type="SUPFAM" id="SSF53335">
    <property type="entry name" value="S-adenosyl-L-methionine-dependent methyltransferases"/>
    <property type="match status" value="1"/>
</dbReference>
<name>A0A7S2X7C8_9EUKA</name>
<dbReference type="EMBL" id="HBHP01000513">
    <property type="protein sequence ID" value="CAD9744469.1"/>
    <property type="molecule type" value="Transcribed_RNA"/>
</dbReference>
<dbReference type="InterPro" id="IPR029063">
    <property type="entry name" value="SAM-dependent_MTases_sf"/>
</dbReference>
<dbReference type="PANTHER" id="PTHR11006:SF4">
    <property type="entry name" value="PROTEIN ARGININE N-METHYLTRANSFERASE 7"/>
    <property type="match status" value="1"/>
</dbReference>
<evidence type="ECO:0000256" key="4">
    <source>
        <dbReference type="PROSITE-ProRule" id="PRU01015"/>
    </source>
</evidence>
<gene>
    <name evidence="6" type="ORF">LSP00402_LOCUS346</name>
</gene>